<gene>
    <name evidence="3" type="ORF">CTA1_7026</name>
</gene>
<protein>
    <recommendedName>
        <fullName evidence="2">AB hydrolase-1 domain-containing protein</fullName>
    </recommendedName>
</protein>
<reference evidence="3 4" key="1">
    <citation type="journal article" date="2019" name="PLoS ONE">
        <title>Comparative genome analysis indicates high evolutionary potential of pathogenicity genes in Colletotrichum tanaceti.</title>
        <authorList>
            <person name="Lelwala R.V."/>
            <person name="Korhonen P.K."/>
            <person name="Young N.D."/>
            <person name="Scott J.B."/>
            <person name="Ades P.A."/>
            <person name="Gasser R.B."/>
            <person name="Taylor P.W.J."/>
        </authorList>
    </citation>
    <scope>NUCLEOTIDE SEQUENCE [LARGE SCALE GENOMIC DNA]</scope>
    <source>
        <strain evidence="3">BRIP57314</strain>
    </source>
</reference>
<keyword evidence="1" id="KW-0812">Transmembrane</keyword>
<dbReference type="Proteomes" id="UP000310108">
    <property type="component" value="Unassembled WGS sequence"/>
</dbReference>
<comment type="caution">
    <text evidence="3">The sequence shown here is derived from an EMBL/GenBank/DDBJ whole genome shotgun (WGS) entry which is preliminary data.</text>
</comment>
<dbReference type="AlphaFoldDB" id="A0A4U6X5P9"/>
<accession>A0A4U6X5P9</accession>
<dbReference type="OrthoDB" id="408373at2759"/>
<organism evidence="3 4">
    <name type="scientific">Colletotrichum tanaceti</name>
    <dbReference type="NCBI Taxonomy" id="1306861"/>
    <lineage>
        <taxon>Eukaryota</taxon>
        <taxon>Fungi</taxon>
        <taxon>Dikarya</taxon>
        <taxon>Ascomycota</taxon>
        <taxon>Pezizomycotina</taxon>
        <taxon>Sordariomycetes</taxon>
        <taxon>Hypocreomycetidae</taxon>
        <taxon>Glomerellales</taxon>
        <taxon>Glomerellaceae</taxon>
        <taxon>Colletotrichum</taxon>
        <taxon>Colletotrichum destructivum species complex</taxon>
    </lineage>
</organism>
<feature type="transmembrane region" description="Helical" evidence="1">
    <location>
        <begin position="105"/>
        <end position="127"/>
    </location>
</feature>
<name>A0A4U6X5P9_9PEZI</name>
<dbReference type="PANTHER" id="PTHR37017">
    <property type="entry name" value="AB HYDROLASE-1 DOMAIN-CONTAINING PROTEIN-RELATED"/>
    <property type="match status" value="1"/>
</dbReference>
<feature type="domain" description="AB hydrolase-1" evidence="2">
    <location>
        <begin position="11"/>
        <end position="237"/>
    </location>
</feature>
<proteinExistence type="predicted"/>
<dbReference type="PANTHER" id="PTHR37017:SF11">
    <property type="entry name" value="ESTERASE_LIPASE_THIOESTERASE DOMAIN-CONTAINING PROTEIN"/>
    <property type="match status" value="1"/>
</dbReference>
<keyword evidence="1" id="KW-0472">Membrane</keyword>
<keyword evidence="1" id="KW-1133">Transmembrane helix</keyword>
<sequence>MSSQQTQLPTIVFTPGAWHEPWVFDPVREDLAGRGYPTAAAALASVGCTDPDVGLDQDAEAVRAVLRGLIDAGRDVVVVAHSYGGVPVSNAVRGLHYKDRAAQGLSGGVIMVVYMASFVIAAGESLLDGKERMSLETIVTDGFALPCNPIPRFFADLELSLATRAVEGLVRQTLKSFQGVSGFEPWNEGFEMGYIFAEDDQVISLDKQIEMSSQFPAGSFTASLPSHHSPFLSMPGALGKALQQAAEVAVAKRAN</sequence>
<dbReference type="InterPro" id="IPR000073">
    <property type="entry name" value="AB_hydrolase_1"/>
</dbReference>
<evidence type="ECO:0000256" key="1">
    <source>
        <dbReference type="SAM" id="Phobius"/>
    </source>
</evidence>
<dbReference type="Pfam" id="PF12697">
    <property type="entry name" value="Abhydrolase_6"/>
    <property type="match status" value="1"/>
</dbReference>
<evidence type="ECO:0000313" key="3">
    <source>
        <dbReference type="EMBL" id="TKW50303.1"/>
    </source>
</evidence>
<keyword evidence="4" id="KW-1185">Reference proteome</keyword>
<dbReference type="Gene3D" id="3.40.50.1820">
    <property type="entry name" value="alpha/beta hydrolase"/>
    <property type="match status" value="1"/>
</dbReference>
<dbReference type="SUPFAM" id="SSF53474">
    <property type="entry name" value="alpha/beta-Hydrolases"/>
    <property type="match status" value="1"/>
</dbReference>
<dbReference type="EMBL" id="PJEX01000413">
    <property type="protein sequence ID" value="TKW50303.1"/>
    <property type="molecule type" value="Genomic_DNA"/>
</dbReference>
<dbReference type="STRING" id="1306861.A0A4U6X5P9"/>
<evidence type="ECO:0000313" key="4">
    <source>
        <dbReference type="Proteomes" id="UP000310108"/>
    </source>
</evidence>
<dbReference type="InterPro" id="IPR029058">
    <property type="entry name" value="AB_hydrolase_fold"/>
</dbReference>
<dbReference type="InterPro" id="IPR052897">
    <property type="entry name" value="Sec-Metab_Biosynth_Hydrolase"/>
</dbReference>
<evidence type="ECO:0000259" key="2">
    <source>
        <dbReference type="Pfam" id="PF12697"/>
    </source>
</evidence>